<evidence type="ECO:0000259" key="4">
    <source>
        <dbReference type="Pfam" id="PF00891"/>
    </source>
</evidence>
<dbReference type="SUPFAM" id="SSF46785">
    <property type="entry name" value="Winged helix' DNA-binding domain"/>
    <property type="match status" value="1"/>
</dbReference>
<dbReference type="Gene3D" id="3.40.50.150">
    <property type="entry name" value="Vaccinia Virus protein VP39"/>
    <property type="match status" value="1"/>
</dbReference>
<dbReference type="PANTHER" id="PTHR43712:SF16">
    <property type="entry name" value="O-METHYLTRANSFERASE ELCB"/>
    <property type="match status" value="1"/>
</dbReference>
<feature type="domain" description="O-methyltransferase dimerisation" evidence="5">
    <location>
        <begin position="82"/>
        <end position="149"/>
    </location>
</feature>
<evidence type="ECO:0000259" key="5">
    <source>
        <dbReference type="Pfam" id="PF08100"/>
    </source>
</evidence>
<dbReference type="EMBL" id="CAJPDS010000146">
    <property type="protein sequence ID" value="CAF9940117.1"/>
    <property type="molecule type" value="Genomic_DNA"/>
</dbReference>
<dbReference type="GO" id="GO:0008171">
    <property type="term" value="F:O-methyltransferase activity"/>
    <property type="evidence" value="ECO:0007669"/>
    <property type="project" value="InterPro"/>
</dbReference>
<dbReference type="Gene3D" id="1.10.10.10">
    <property type="entry name" value="Winged helix-like DNA-binding domain superfamily/Winged helix DNA-binding domain"/>
    <property type="match status" value="1"/>
</dbReference>
<dbReference type="GO" id="GO:0032259">
    <property type="term" value="P:methylation"/>
    <property type="evidence" value="ECO:0007669"/>
    <property type="project" value="UniProtKB-KW"/>
</dbReference>
<dbReference type="Proteomes" id="UP000664521">
    <property type="component" value="Unassembled WGS sequence"/>
</dbReference>
<dbReference type="Pfam" id="PF00891">
    <property type="entry name" value="Methyltransf_2"/>
    <property type="match status" value="1"/>
</dbReference>
<organism evidence="6 7">
    <name type="scientific">Heterodermia speciosa</name>
    <dbReference type="NCBI Taxonomy" id="116794"/>
    <lineage>
        <taxon>Eukaryota</taxon>
        <taxon>Fungi</taxon>
        <taxon>Dikarya</taxon>
        <taxon>Ascomycota</taxon>
        <taxon>Pezizomycotina</taxon>
        <taxon>Lecanoromycetes</taxon>
        <taxon>OSLEUM clade</taxon>
        <taxon>Lecanoromycetidae</taxon>
        <taxon>Caliciales</taxon>
        <taxon>Physciaceae</taxon>
        <taxon>Heterodermia</taxon>
    </lineage>
</organism>
<proteinExistence type="predicted"/>
<dbReference type="Pfam" id="PF08100">
    <property type="entry name" value="Dimerisation"/>
    <property type="match status" value="1"/>
</dbReference>
<sequence>MPSLTSMAEAILARAKKLDAYLESNNIPYPSFDEDTLDRLPSELQDDRWALANSSHELKKLTRGAVMNTMDTIFSWTDALGLRVVYHYQLAKAVPLDGTASYAEIAASSGLKESLCRRFIRIAMGSNIFDEEPMSKRVRHTAVSRLLATDPDFGDAIGLELEEIAPASSKVIAAWKKYSQDSSEPMDCAFSLYNETDKPFFAVLASQPERSRRFGNAMRYFTKDDSWDLRHIIASFDWSSVDKPGDVVVDIGGGYGQISQYIAHHTNNTRFIVQDLPHVVSQAPAQLPEDLKNRIDFAVHDFFTPQAMEPAPAIFMLRWILHNWSDKYAISILKSLVPAMRKGSKVLIYEYVLEDGPVTDLSSRFGFQMEGIMTTLFNAQERTAEEFKSLLTAADERYVVDAVRRPTGSTMSIVEVSWLG</sequence>
<dbReference type="AlphaFoldDB" id="A0A8H3J3M0"/>
<dbReference type="InterPro" id="IPR036388">
    <property type="entry name" value="WH-like_DNA-bd_sf"/>
</dbReference>
<evidence type="ECO:0008006" key="8">
    <source>
        <dbReference type="Google" id="ProtNLM"/>
    </source>
</evidence>
<dbReference type="PROSITE" id="PS51683">
    <property type="entry name" value="SAM_OMT_II"/>
    <property type="match status" value="1"/>
</dbReference>
<dbReference type="InterPro" id="IPR016461">
    <property type="entry name" value="COMT-like"/>
</dbReference>
<dbReference type="InterPro" id="IPR001077">
    <property type="entry name" value="COMT_C"/>
</dbReference>
<feature type="domain" description="O-methyltransferase C-terminal" evidence="4">
    <location>
        <begin position="201"/>
        <end position="394"/>
    </location>
</feature>
<dbReference type="InterPro" id="IPR036390">
    <property type="entry name" value="WH_DNA-bd_sf"/>
</dbReference>
<keyword evidence="2" id="KW-0808">Transferase</keyword>
<keyword evidence="7" id="KW-1185">Reference proteome</keyword>
<evidence type="ECO:0000256" key="1">
    <source>
        <dbReference type="ARBA" id="ARBA00022603"/>
    </source>
</evidence>
<evidence type="ECO:0000313" key="7">
    <source>
        <dbReference type="Proteomes" id="UP000664521"/>
    </source>
</evidence>
<evidence type="ECO:0000256" key="2">
    <source>
        <dbReference type="ARBA" id="ARBA00022679"/>
    </source>
</evidence>
<dbReference type="InterPro" id="IPR012967">
    <property type="entry name" value="COMT_dimerisation"/>
</dbReference>
<evidence type="ECO:0000313" key="6">
    <source>
        <dbReference type="EMBL" id="CAF9940117.1"/>
    </source>
</evidence>
<evidence type="ECO:0000256" key="3">
    <source>
        <dbReference type="ARBA" id="ARBA00022691"/>
    </source>
</evidence>
<dbReference type="CDD" id="cd02440">
    <property type="entry name" value="AdoMet_MTases"/>
    <property type="match status" value="1"/>
</dbReference>
<reference evidence="6" key="1">
    <citation type="submission" date="2021-03" db="EMBL/GenBank/DDBJ databases">
        <authorList>
            <person name="Tagirdzhanova G."/>
        </authorList>
    </citation>
    <scope>NUCLEOTIDE SEQUENCE</scope>
</reference>
<dbReference type="SUPFAM" id="SSF53335">
    <property type="entry name" value="S-adenosyl-L-methionine-dependent methyltransferases"/>
    <property type="match status" value="1"/>
</dbReference>
<dbReference type="OrthoDB" id="1606438at2759"/>
<keyword evidence="1" id="KW-0489">Methyltransferase</keyword>
<protein>
    <recommendedName>
        <fullName evidence="8">O-methyltransferase domain-containing protein</fullName>
    </recommendedName>
</protein>
<name>A0A8H3J3M0_9LECA</name>
<dbReference type="InterPro" id="IPR029063">
    <property type="entry name" value="SAM-dependent_MTases_sf"/>
</dbReference>
<gene>
    <name evidence="6" type="ORF">HETSPECPRED_002169</name>
</gene>
<keyword evidence="3" id="KW-0949">S-adenosyl-L-methionine</keyword>
<accession>A0A8H3J3M0</accession>
<comment type="caution">
    <text evidence="6">The sequence shown here is derived from an EMBL/GenBank/DDBJ whole genome shotgun (WGS) entry which is preliminary data.</text>
</comment>
<dbReference type="PANTHER" id="PTHR43712">
    <property type="entry name" value="PUTATIVE (AFU_ORTHOLOGUE AFUA_4G14580)-RELATED"/>
    <property type="match status" value="1"/>
</dbReference>